<name>A0A2T1FB92_9CYAN</name>
<reference evidence="1 2" key="1">
    <citation type="submission" date="2018-03" db="EMBL/GenBank/DDBJ databases">
        <title>The ancient ancestry and fast evolution of plastids.</title>
        <authorList>
            <person name="Moore K.R."/>
            <person name="Magnabosco C."/>
            <person name="Momper L."/>
            <person name="Gold D.A."/>
            <person name="Bosak T."/>
            <person name="Fournier G.P."/>
        </authorList>
    </citation>
    <scope>NUCLEOTIDE SEQUENCE [LARGE SCALE GENOMIC DNA]</scope>
    <source>
        <strain evidence="1 2">CCALA 037</strain>
    </source>
</reference>
<dbReference type="SUPFAM" id="SSF158682">
    <property type="entry name" value="TerB-like"/>
    <property type="match status" value="1"/>
</dbReference>
<comment type="caution">
    <text evidence="1">The sequence shown here is derived from an EMBL/GenBank/DDBJ whole genome shotgun (WGS) entry which is preliminary data.</text>
</comment>
<evidence type="ECO:0000313" key="2">
    <source>
        <dbReference type="Proteomes" id="UP000238937"/>
    </source>
</evidence>
<dbReference type="InterPro" id="IPR029024">
    <property type="entry name" value="TerB-like"/>
</dbReference>
<dbReference type="OrthoDB" id="485098at2"/>
<dbReference type="CDD" id="cd07177">
    <property type="entry name" value="terB_like"/>
    <property type="match status" value="1"/>
</dbReference>
<gene>
    <name evidence="1" type="ORF">C7B77_26835</name>
</gene>
<accession>A0A2T1FB92</accession>
<proteinExistence type="predicted"/>
<evidence type="ECO:0000313" key="1">
    <source>
        <dbReference type="EMBL" id="PSB42246.1"/>
    </source>
</evidence>
<organism evidence="1 2">
    <name type="scientific">Chamaesiphon polymorphus CCALA 037</name>
    <dbReference type="NCBI Taxonomy" id="2107692"/>
    <lineage>
        <taxon>Bacteria</taxon>
        <taxon>Bacillati</taxon>
        <taxon>Cyanobacteriota</taxon>
        <taxon>Cyanophyceae</taxon>
        <taxon>Gomontiellales</taxon>
        <taxon>Chamaesiphonaceae</taxon>
        <taxon>Chamaesiphon</taxon>
    </lineage>
</organism>
<sequence>MQAESQGRLLMKILIGVAWLDGTIQPEERQYLSKVVHDRQLDLEPEIESLLTGSSKVTPTDCEQWIGEYLGDRSIYDDDALIEAISGLIYSDGDVAMAEAHLLANIQSTPSSAPATAQPITVKIQQLYHNWVQKLR</sequence>
<dbReference type="RefSeq" id="WP_106312233.1">
    <property type="nucleotide sequence ID" value="NZ_PVWO01000593.1"/>
</dbReference>
<dbReference type="Proteomes" id="UP000238937">
    <property type="component" value="Unassembled WGS sequence"/>
</dbReference>
<dbReference type="EMBL" id="PVWO01000593">
    <property type="protein sequence ID" value="PSB42246.1"/>
    <property type="molecule type" value="Genomic_DNA"/>
</dbReference>
<dbReference type="Gene3D" id="1.10.3680.10">
    <property type="entry name" value="TerB-like"/>
    <property type="match status" value="1"/>
</dbReference>
<dbReference type="AlphaFoldDB" id="A0A2T1FB92"/>
<protein>
    <submittedName>
        <fullName evidence="1">Tellurite resistance protein TerB</fullName>
    </submittedName>
</protein>
<keyword evidence="2" id="KW-1185">Reference proteome</keyword>